<dbReference type="Proteomes" id="UP000007802">
    <property type="component" value="Unassembled WGS sequence"/>
</dbReference>
<accession>F2T2Q6</accession>
<dbReference type="AlphaFoldDB" id="F2T2Q6"/>
<proteinExistence type="inferred from homology"/>
<name>F2T2Q6_AJEDA</name>
<dbReference type="PANTHER" id="PTHR12994">
    <property type="entry name" value="SECERNIN"/>
    <property type="match status" value="1"/>
</dbReference>
<feature type="signal peptide" evidence="2">
    <location>
        <begin position="1"/>
        <end position="23"/>
    </location>
</feature>
<dbReference type="PANTHER" id="PTHR12994:SF17">
    <property type="entry name" value="LD30995P"/>
    <property type="match status" value="1"/>
</dbReference>
<organism evidence="3">
    <name type="scientific">Ajellomyces dermatitidis (strain ATCC 18188 / CBS 674.68)</name>
    <name type="common">Blastomyces dermatitidis</name>
    <dbReference type="NCBI Taxonomy" id="653446"/>
    <lineage>
        <taxon>Eukaryota</taxon>
        <taxon>Fungi</taxon>
        <taxon>Dikarya</taxon>
        <taxon>Ascomycota</taxon>
        <taxon>Pezizomycotina</taxon>
        <taxon>Eurotiomycetes</taxon>
        <taxon>Eurotiomycetidae</taxon>
        <taxon>Onygenales</taxon>
        <taxon>Ajellomycetaceae</taxon>
        <taxon>Blastomyces</taxon>
    </lineage>
</organism>
<dbReference type="GO" id="GO:0006508">
    <property type="term" value="P:proteolysis"/>
    <property type="evidence" value="ECO:0007669"/>
    <property type="project" value="InterPro"/>
</dbReference>
<dbReference type="EMBL" id="GG749407">
    <property type="protein sequence ID" value="EGE77166.2"/>
    <property type="molecule type" value="Genomic_DNA"/>
</dbReference>
<keyword evidence="2" id="KW-0732">Signal</keyword>
<evidence type="ECO:0000256" key="2">
    <source>
        <dbReference type="SAM" id="SignalP"/>
    </source>
</evidence>
<evidence type="ECO:0000313" key="3">
    <source>
        <dbReference type="EMBL" id="EGE77166.2"/>
    </source>
</evidence>
<gene>
    <name evidence="3" type="ORF">BDDG_00103</name>
</gene>
<feature type="chain" id="PRO_5005346464" evidence="2">
    <location>
        <begin position="24"/>
        <end position="339"/>
    </location>
</feature>
<dbReference type="GO" id="GO:0070004">
    <property type="term" value="F:cysteine-type exopeptidase activity"/>
    <property type="evidence" value="ECO:0007669"/>
    <property type="project" value="InterPro"/>
</dbReference>
<dbReference type="InterPro" id="IPR005322">
    <property type="entry name" value="Peptidase_C69"/>
</dbReference>
<reference evidence="3" key="1">
    <citation type="submission" date="2010-03" db="EMBL/GenBank/DDBJ databases">
        <title>Annotation of Blastomyces dermatitidis strain ATCC 18188.</title>
        <authorList>
            <consortium name="The Broad Institute Genome Sequencing Platform"/>
            <consortium name="Broad Institute Genome Sequencing Center for Infectious Disease."/>
            <person name="Cuomo C."/>
            <person name="Klein B."/>
            <person name="Sullivan T."/>
            <person name="Heitman J."/>
            <person name="Young S."/>
            <person name="Zeng Q."/>
            <person name="Gargeya S."/>
            <person name="Alvarado L."/>
            <person name="Berlin A.M."/>
            <person name="Chapman S.B."/>
            <person name="Chen Z."/>
            <person name="Freedman E."/>
            <person name="Gellesch M."/>
            <person name="Goldberg J."/>
            <person name="Griggs A."/>
            <person name="Gujja S."/>
            <person name="Heilman E."/>
            <person name="Heiman D."/>
            <person name="Howarth C."/>
            <person name="Mehta T."/>
            <person name="Neiman D."/>
            <person name="Pearson M."/>
            <person name="Roberts A."/>
            <person name="Saif S."/>
            <person name="Shea T."/>
            <person name="Shenoy N."/>
            <person name="Sisk P."/>
            <person name="Stolte C."/>
            <person name="Sykes S."/>
            <person name="White J."/>
            <person name="Yandava C."/>
            <person name="Haas B."/>
            <person name="Nusbaum C."/>
            <person name="Birren B."/>
        </authorList>
    </citation>
    <scope>NUCLEOTIDE SEQUENCE [LARGE SCALE GENOMIC DNA]</scope>
    <source>
        <strain evidence="3">ATCC 18188</strain>
    </source>
</reference>
<protein>
    <submittedName>
        <fullName evidence="3">Uncharacterized protein</fullName>
    </submittedName>
</protein>
<comment type="similarity">
    <text evidence="1">Belongs to the peptidase C69 family. Secernin subfamily.</text>
</comment>
<dbReference type="Pfam" id="PF03577">
    <property type="entry name" value="Peptidase_C69"/>
    <property type="match status" value="1"/>
</dbReference>
<sequence length="339" mass="37338">MTIAIPLIKGFVALAHLAAPISASYAFYVGKDLPLMAAWFPPPSTNGGINEKGVEVRDIWASNDDELVKMTPTPQHGVQYSNLARLVMERASTAREGVELFGNLIKERGYATYGGNSHLIADCNKGSACYTQVALKIFPSTLPTVMTVWVLKLPFHLPLNKVGGILVATDPSISSTSMTSRGPITRPATAGLSTSPKRSWRIQLSLWSLLANKIQSSVFADDQASYGQVLSLKQGVHPDLLRIWIAPTASVAAPHVPYWLRVNSILPEFGQHRYLYDGASSTFLNPDFMLQQASQFAGRLFKRVLYYMCSNPKGFLPIDRYVDGIRGVVTERHWLGRTE</sequence>
<dbReference type="HOGENOM" id="CLU_065831_0_0_1"/>
<evidence type="ECO:0000256" key="1">
    <source>
        <dbReference type="ARBA" id="ARBA00005705"/>
    </source>
</evidence>
<dbReference type="GO" id="GO:0016805">
    <property type="term" value="F:dipeptidase activity"/>
    <property type="evidence" value="ECO:0007669"/>
    <property type="project" value="InterPro"/>
</dbReference>
<dbReference type="OrthoDB" id="5175656at2759"/>